<accession>A0A5B6WIF1</accession>
<evidence type="ECO:0000313" key="2">
    <source>
        <dbReference type="EMBL" id="KAA3480857.1"/>
    </source>
</evidence>
<dbReference type="SUPFAM" id="SSF53098">
    <property type="entry name" value="Ribonuclease H-like"/>
    <property type="match status" value="1"/>
</dbReference>
<dbReference type="PROSITE" id="PS50994">
    <property type="entry name" value="INTEGRASE"/>
    <property type="match status" value="1"/>
</dbReference>
<evidence type="ECO:0000259" key="1">
    <source>
        <dbReference type="PROSITE" id="PS50994"/>
    </source>
</evidence>
<comment type="caution">
    <text evidence="2">The sequence shown here is derived from an EMBL/GenBank/DDBJ whole genome shotgun (WGS) entry which is preliminary data.</text>
</comment>
<keyword evidence="3" id="KW-1185">Reference proteome</keyword>
<dbReference type="Gene3D" id="3.30.420.10">
    <property type="entry name" value="Ribonuclease H-like superfamily/Ribonuclease H"/>
    <property type="match status" value="1"/>
</dbReference>
<feature type="domain" description="Integrase catalytic" evidence="1">
    <location>
        <begin position="1"/>
        <end position="119"/>
    </location>
</feature>
<dbReference type="AlphaFoldDB" id="A0A5B6WIF1"/>
<name>A0A5B6WIF1_9ROSI</name>
<organism evidence="2 3">
    <name type="scientific">Gossypium australe</name>
    <dbReference type="NCBI Taxonomy" id="47621"/>
    <lineage>
        <taxon>Eukaryota</taxon>
        <taxon>Viridiplantae</taxon>
        <taxon>Streptophyta</taxon>
        <taxon>Embryophyta</taxon>
        <taxon>Tracheophyta</taxon>
        <taxon>Spermatophyta</taxon>
        <taxon>Magnoliopsida</taxon>
        <taxon>eudicotyledons</taxon>
        <taxon>Gunneridae</taxon>
        <taxon>Pentapetalae</taxon>
        <taxon>rosids</taxon>
        <taxon>malvids</taxon>
        <taxon>Malvales</taxon>
        <taxon>Malvaceae</taxon>
        <taxon>Malvoideae</taxon>
        <taxon>Gossypium</taxon>
    </lineage>
</organism>
<proteinExistence type="predicted"/>
<dbReference type="InterPro" id="IPR001584">
    <property type="entry name" value="Integrase_cat-core"/>
</dbReference>
<dbReference type="InterPro" id="IPR012337">
    <property type="entry name" value="RNaseH-like_sf"/>
</dbReference>
<dbReference type="InterPro" id="IPR036397">
    <property type="entry name" value="RNaseH_sf"/>
</dbReference>
<dbReference type="GO" id="GO:0003676">
    <property type="term" value="F:nucleic acid binding"/>
    <property type="evidence" value="ECO:0007669"/>
    <property type="project" value="InterPro"/>
</dbReference>
<evidence type="ECO:0000313" key="3">
    <source>
        <dbReference type="Proteomes" id="UP000325315"/>
    </source>
</evidence>
<reference evidence="3" key="1">
    <citation type="journal article" date="2019" name="Plant Biotechnol. J.">
        <title>Genome sequencing of the Australian wild diploid species Gossypium australe highlights disease resistance and delayed gland morphogenesis.</title>
        <authorList>
            <person name="Cai Y."/>
            <person name="Cai X."/>
            <person name="Wang Q."/>
            <person name="Wang P."/>
            <person name="Zhang Y."/>
            <person name="Cai C."/>
            <person name="Xu Y."/>
            <person name="Wang K."/>
            <person name="Zhou Z."/>
            <person name="Wang C."/>
            <person name="Geng S."/>
            <person name="Li B."/>
            <person name="Dong Q."/>
            <person name="Hou Y."/>
            <person name="Wang H."/>
            <person name="Ai P."/>
            <person name="Liu Z."/>
            <person name="Yi F."/>
            <person name="Sun M."/>
            <person name="An G."/>
            <person name="Cheng J."/>
            <person name="Zhang Y."/>
            <person name="Shi Q."/>
            <person name="Xie Y."/>
            <person name="Shi X."/>
            <person name="Chang Y."/>
            <person name="Huang F."/>
            <person name="Chen Y."/>
            <person name="Hong S."/>
            <person name="Mi L."/>
            <person name="Sun Q."/>
            <person name="Zhang L."/>
            <person name="Zhou B."/>
            <person name="Peng R."/>
            <person name="Zhang X."/>
            <person name="Liu F."/>
        </authorList>
    </citation>
    <scope>NUCLEOTIDE SEQUENCE [LARGE SCALE GENOMIC DNA]</scope>
    <source>
        <strain evidence="3">cv. PA1801</strain>
    </source>
</reference>
<dbReference type="PANTHER" id="PTHR45835">
    <property type="entry name" value="YALI0A06105P"/>
    <property type="match status" value="1"/>
</dbReference>
<protein>
    <submittedName>
        <fullName evidence="2">Transposon Ty3-I Gag-Pol polyprotein</fullName>
    </submittedName>
</protein>
<dbReference type="PANTHER" id="PTHR45835:SF99">
    <property type="entry name" value="CHROMO DOMAIN-CONTAINING PROTEIN-RELATED"/>
    <property type="match status" value="1"/>
</dbReference>
<dbReference type="Proteomes" id="UP000325315">
    <property type="component" value="Unassembled WGS sequence"/>
</dbReference>
<dbReference type="EMBL" id="SMMG02000003">
    <property type="protein sequence ID" value="KAA3480857.1"/>
    <property type="molecule type" value="Genomic_DNA"/>
</dbReference>
<dbReference type="OrthoDB" id="1430630at2759"/>
<gene>
    <name evidence="2" type="ORF">EPI10_021264</name>
</gene>
<dbReference type="GO" id="GO:0015074">
    <property type="term" value="P:DNA integration"/>
    <property type="evidence" value="ECO:0007669"/>
    <property type="project" value="InterPro"/>
</dbReference>
<sequence>MPKWKWKIITMDFVSGLPLSPKKKYAIWVIVDWLTKATHFIPVRMDFSFDRLDKLYVSKIVRLHGVLVSIIYNRDPRFTSQFWNKLQEALGTKLNFNTAFHPQTDGQFERVIQILEDMLWYCVLEFEVISPTLKWHHMRLCMVGDVELHCIGQSSARKRYTELI</sequence>